<evidence type="ECO:0000313" key="2">
    <source>
        <dbReference type="Proteomes" id="UP000638313"/>
    </source>
</evidence>
<reference evidence="1" key="1">
    <citation type="journal article" date="2014" name="Int. J. Syst. Evol. Microbiol.">
        <title>Complete genome sequence of Corynebacterium casei LMG S-19264T (=DSM 44701T), isolated from a smear-ripened cheese.</title>
        <authorList>
            <consortium name="US DOE Joint Genome Institute (JGI-PGF)"/>
            <person name="Walter F."/>
            <person name="Albersmeier A."/>
            <person name="Kalinowski J."/>
            <person name="Ruckert C."/>
        </authorList>
    </citation>
    <scope>NUCLEOTIDE SEQUENCE</scope>
    <source>
        <strain evidence="1">JCM 4059</strain>
    </source>
</reference>
<evidence type="ECO:0000313" key="1">
    <source>
        <dbReference type="EMBL" id="GHF47232.1"/>
    </source>
</evidence>
<gene>
    <name evidence="1" type="ORF">GCM10010218_30680</name>
</gene>
<proteinExistence type="predicted"/>
<sequence>MGAVEAIRLLEDAGLLTPEEAAGPGDLTERDVWDQLARDEWEQVLGVLEECRGGPPLPPAFWASLAEAVGQLRMERGTAWCHWRHTEARRGGIRAVLTLFPPEEADGGRRLPVPGAGVLRPMWDIGSRAPDGGPAWNIASLWAEHTAAIPPGGRATVRLAPLTPGQWRHLTPGDVITMHERRPPAGTATVLEVLPPVLP</sequence>
<comment type="caution">
    <text evidence="1">The sequence shown here is derived from an EMBL/GenBank/DDBJ whole genome shotgun (WGS) entry which is preliminary data.</text>
</comment>
<keyword evidence="2" id="KW-1185">Reference proteome</keyword>
<reference evidence="1" key="2">
    <citation type="submission" date="2020-09" db="EMBL/GenBank/DDBJ databases">
        <authorList>
            <person name="Sun Q."/>
            <person name="Ohkuma M."/>
        </authorList>
    </citation>
    <scope>NUCLEOTIDE SEQUENCE</scope>
    <source>
        <strain evidence="1">JCM 4059</strain>
    </source>
</reference>
<organism evidence="1 2">
    <name type="scientific">Streptomyces mashuensis</name>
    <dbReference type="NCBI Taxonomy" id="33904"/>
    <lineage>
        <taxon>Bacteria</taxon>
        <taxon>Bacillati</taxon>
        <taxon>Actinomycetota</taxon>
        <taxon>Actinomycetes</taxon>
        <taxon>Kitasatosporales</taxon>
        <taxon>Streptomycetaceae</taxon>
        <taxon>Streptomyces</taxon>
    </lineage>
</organism>
<accession>A0A919EDA7</accession>
<name>A0A919EDA7_9ACTN</name>
<dbReference type="Proteomes" id="UP000638313">
    <property type="component" value="Unassembled WGS sequence"/>
</dbReference>
<dbReference type="AlphaFoldDB" id="A0A919EDA7"/>
<protein>
    <submittedName>
        <fullName evidence="1">Uncharacterized protein</fullName>
    </submittedName>
</protein>
<dbReference type="EMBL" id="BNBD01000005">
    <property type="protein sequence ID" value="GHF47232.1"/>
    <property type="molecule type" value="Genomic_DNA"/>
</dbReference>